<dbReference type="OrthoDB" id="3573673at2"/>
<dbReference type="Gene3D" id="3.40.630.190">
    <property type="entry name" value="LCP protein"/>
    <property type="match status" value="1"/>
</dbReference>
<comment type="caution">
    <text evidence="5">The sequence shown here is derived from an EMBL/GenBank/DDBJ whole genome shotgun (WGS) entry which is preliminary data.</text>
</comment>
<name>A0A4R5DXN8_9ACTN</name>
<accession>A0A4R5DXN8</accession>
<evidence type="ECO:0000256" key="2">
    <source>
        <dbReference type="SAM" id="MobiDB-lite"/>
    </source>
</evidence>
<dbReference type="InterPro" id="IPR004474">
    <property type="entry name" value="LytR_CpsA_psr"/>
</dbReference>
<dbReference type="InterPro" id="IPR050922">
    <property type="entry name" value="LytR/CpsA/Psr_CW_biosynth"/>
</dbReference>
<dbReference type="Pfam" id="PF03816">
    <property type="entry name" value="LytR_cpsA_psr"/>
    <property type="match status" value="1"/>
</dbReference>
<evidence type="ECO:0000256" key="1">
    <source>
        <dbReference type="ARBA" id="ARBA00006068"/>
    </source>
</evidence>
<reference evidence="5 6" key="1">
    <citation type="submission" date="2019-03" db="EMBL/GenBank/DDBJ databases">
        <title>Draft genome sequences of novel Actinobacteria.</title>
        <authorList>
            <person name="Sahin N."/>
            <person name="Ay H."/>
            <person name="Saygin H."/>
        </authorList>
    </citation>
    <scope>NUCLEOTIDE SEQUENCE [LARGE SCALE GENOMIC DNA]</scope>
    <source>
        <strain evidence="5 6">5K138</strain>
    </source>
</reference>
<feature type="region of interest" description="Disordered" evidence="2">
    <location>
        <begin position="444"/>
        <end position="544"/>
    </location>
</feature>
<keyword evidence="6" id="KW-1185">Reference proteome</keyword>
<dbReference type="AlphaFoldDB" id="A0A4R5DXN8"/>
<evidence type="ECO:0000259" key="4">
    <source>
        <dbReference type="Pfam" id="PF03816"/>
    </source>
</evidence>
<dbReference type="EMBL" id="SMKZ01000001">
    <property type="protein sequence ID" value="TDE15883.1"/>
    <property type="molecule type" value="Genomic_DNA"/>
</dbReference>
<evidence type="ECO:0000256" key="3">
    <source>
        <dbReference type="SAM" id="Phobius"/>
    </source>
</evidence>
<comment type="similarity">
    <text evidence="1">Belongs to the LytR/CpsA/Psr (LCP) family.</text>
</comment>
<organism evidence="5 6">
    <name type="scientific">Jiangella asiatica</name>
    <dbReference type="NCBI Taxonomy" id="2530372"/>
    <lineage>
        <taxon>Bacteria</taxon>
        <taxon>Bacillati</taxon>
        <taxon>Actinomycetota</taxon>
        <taxon>Actinomycetes</taxon>
        <taxon>Jiangellales</taxon>
        <taxon>Jiangellaceae</taxon>
        <taxon>Jiangella</taxon>
    </lineage>
</organism>
<feature type="transmembrane region" description="Helical" evidence="3">
    <location>
        <begin position="64"/>
        <end position="83"/>
    </location>
</feature>
<dbReference type="PANTHER" id="PTHR33392">
    <property type="entry name" value="POLYISOPRENYL-TEICHOIC ACID--PEPTIDOGLYCAN TEICHOIC ACID TRANSFERASE TAGU"/>
    <property type="match status" value="1"/>
</dbReference>
<feature type="compositionally biased region" description="Gly residues" evidence="2">
    <location>
        <begin position="514"/>
        <end position="524"/>
    </location>
</feature>
<keyword evidence="3" id="KW-0812">Transmembrane</keyword>
<dbReference type="Proteomes" id="UP000294739">
    <property type="component" value="Unassembled WGS sequence"/>
</dbReference>
<sequence length="544" mass="57682">MCMGTAARPPDPRRDRGRRQAMAALRAQRAEAARFRRSVTLVALSVIAPGSAQIIAGHRKAGKIVLGVAAGLLAITLLVLWLVPLQDLAGLAVRPWLLSTFKVFVFGVALAWVVVIIDAWRLGHPPGLNQKHRLIMIGATLALAAMVSTPFVVAARYATAAHDAVVEMFPSGEVAAASDGRLNILLLGVDAGDGRVGIRPDSINLVSVDVRTGEPAMISLPRNLENTRFPDGTPADDEFPRGFSGEGDESDYMLNATWTFGEENPELFEGPSGPGPTAVKQAVEGTLGVPVHYYVAVDLQGFRDIIDAIGGITIDVHEELPIGDKGRVLEPGVQELDGYHALWYARSREGSSDYARMARQRCVIGALVNEADPRTVLANFLDLADASKSVVTTDIPQQDLTNLIDLAMKAKDQEMTSLQFVPPLIAPADPNIGLIQDQTDALLSGDAETGGSEPTESPTEEPTEEPDEGSDEPTEEPDEGSDEPTEVPDEGSDEPTEEPDEGSDEPTDEDSGDAGSGDEGSGGESGDEDESSGPVGMSSVCSYE</sequence>
<feature type="transmembrane region" description="Helical" evidence="3">
    <location>
        <begin position="134"/>
        <end position="158"/>
    </location>
</feature>
<dbReference type="PANTHER" id="PTHR33392:SF6">
    <property type="entry name" value="POLYISOPRENYL-TEICHOIC ACID--PEPTIDOGLYCAN TEICHOIC ACID TRANSFERASE TAGU"/>
    <property type="match status" value="1"/>
</dbReference>
<dbReference type="NCBIfam" id="TIGR00350">
    <property type="entry name" value="lytR_cpsA_psr"/>
    <property type="match status" value="1"/>
</dbReference>
<feature type="compositionally biased region" description="Acidic residues" evidence="2">
    <location>
        <begin position="458"/>
        <end position="512"/>
    </location>
</feature>
<feature type="region of interest" description="Disordered" evidence="2">
    <location>
        <begin position="224"/>
        <end position="246"/>
    </location>
</feature>
<keyword evidence="3" id="KW-1133">Transmembrane helix</keyword>
<evidence type="ECO:0000313" key="6">
    <source>
        <dbReference type="Proteomes" id="UP000294739"/>
    </source>
</evidence>
<feature type="transmembrane region" description="Helical" evidence="3">
    <location>
        <begin position="103"/>
        <end position="122"/>
    </location>
</feature>
<keyword evidence="3" id="KW-0472">Membrane</keyword>
<feature type="domain" description="Cell envelope-related transcriptional attenuator" evidence="4">
    <location>
        <begin position="199"/>
        <end position="371"/>
    </location>
</feature>
<dbReference type="InParanoid" id="A0A4R5DXN8"/>
<gene>
    <name evidence="5" type="ORF">E1269_00900</name>
</gene>
<evidence type="ECO:0000313" key="5">
    <source>
        <dbReference type="EMBL" id="TDE15883.1"/>
    </source>
</evidence>
<proteinExistence type="inferred from homology"/>
<protein>
    <submittedName>
        <fullName evidence="5">LytR family transcriptional regulator</fullName>
    </submittedName>
</protein>